<dbReference type="SUPFAM" id="SSF51445">
    <property type="entry name" value="(Trans)glycosidases"/>
    <property type="match status" value="1"/>
</dbReference>
<keyword evidence="2" id="KW-0378">Hydrolase</keyword>
<evidence type="ECO:0000313" key="6">
    <source>
        <dbReference type="Proteomes" id="UP000198420"/>
    </source>
</evidence>
<dbReference type="InterPro" id="IPR050226">
    <property type="entry name" value="NagZ_Beta-hexosaminidase"/>
</dbReference>
<keyword evidence="3" id="KW-0326">Glycosidase</keyword>
<dbReference type="PANTHER" id="PTHR30480">
    <property type="entry name" value="BETA-HEXOSAMINIDASE-RELATED"/>
    <property type="match status" value="1"/>
</dbReference>
<accession>A0A238YRA1</accession>
<dbReference type="GO" id="GO:0004553">
    <property type="term" value="F:hydrolase activity, hydrolyzing O-glycosyl compounds"/>
    <property type="evidence" value="ECO:0007669"/>
    <property type="project" value="InterPro"/>
</dbReference>
<evidence type="ECO:0000256" key="2">
    <source>
        <dbReference type="ARBA" id="ARBA00022801"/>
    </source>
</evidence>
<name>A0A238YRA1_9ACTN</name>
<evidence type="ECO:0000256" key="1">
    <source>
        <dbReference type="ARBA" id="ARBA00005336"/>
    </source>
</evidence>
<gene>
    <name evidence="5" type="ORF">SAMN06265355_106140</name>
</gene>
<sequence length="485" mass="50101">MTTDDIATTAEIARLARGTLLPAFPGATAPRWFLDELEAGLGGVTLFALTGNVPSPESLAALTAQMRKAGDPFITIDEEGGDVTRLGGHATGSPYPGNAALGAVDDPELTRRIYRSLGAELAEVGVNFNFAPSVDVNTAADNPVIGTRSFGSDPALVARHAAAAVTGTQEAGVAACAKHFPGHGATVDDSHLGIPLVDADLDLLDRRELVPFRAAIAAGTRAVMTGHLSLPGITRGVPATLSQEAITGLLRERLGYQGVIVTDALDMRGASGAIGIPEASVRALIAGADLLCLGPHEHAETVEATLAAIDEAVRTGRLPLARLADAAERTRLLREWLAGHSPAVVDRPAGLEAARRAVRVTGALPGWTGPPLIVETESSGNIAVGPTPWGLHPWAPDAVRADGTDGTAERVLDRAKGRGLVIVLRDAHRHAGQRALTTALLTARPDTVVVEMGLPVWRPHSAVYLATYGAAAANAQAAAELLGLC</sequence>
<comment type="similarity">
    <text evidence="1">Belongs to the glycosyl hydrolase 3 family.</text>
</comment>
<dbReference type="PANTHER" id="PTHR30480:SF16">
    <property type="entry name" value="GLYCOSIDE HYDROLASE FAMILY 3 DOMAIN PROTEIN"/>
    <property type="match status" value="1"/>
</dbReference>
<dbReference type="GO" id="GO:0005975">
    <property type="term" value="P:carbohydrate metabolic process"/>
    <property type="evidence" value="ECO:0007669"/>
    <property type="project" value="InterPro"/>
</dbReference>
<evidence type="ECO:0000313" key="5">
    <source>
        <dbReference type="EMBL" id="SNR73221.1"/>
    </source>
</evidence>
<dbReference type="GO" id="GO:0009254">
    <property type="term" value="P:peptidoglycan turnover"/>
    <property type="evidence" value="ECO:0007669"/>
    <property type="project" value="TreeGrafter"/>
</dbReference>
<keyword evidence="6" id="KW-1185">Reference proteome</keyword>
<dbReference type="PRINTS" id="PR00133">
    <property type="entry name" value="GLHYDRLASE3"/>
</dbReference>
<dbReference type="Pfam" id="PF00933">
    <property type="entry name" value="Glyco_hydro_3"/>
    <property type="match status" value="1"/>
</dbReference>
<dbReference type="RefSeq" id="WP_245919329.1">
    <property type="nucleotide sequence ID" value="NZ_FZNP01000006.1"/>
</dbReference>
<dbReference type="InterPro" id="IPR017853">
    <property type="entry name" value="GH"/>
</dbReference>
<protein>
    <submittedName>
        <fullName evidence="5">Beta-N-acetylhexosaminidase</fullName>
    </submittedName>
</protein>
<reference evidence="6" key="1">
    <citation type="submission" date="2017-06" db="EMBL/GenBank/DDBJ databases">
        <authorList>
            <person name="Varghese N."/>
            <person name="Submissions S."/>
        </authorList>
    </citation>
    <scope>NUCLEOTIDE SEQUENCE [LARGE SCALE GENOMIC DNA]</scope>
    <source>
        <strain evidence="6">DSM 44485</strain>
    </source>
</reference>
<dbReference type="InterPro" id="IPR019800">
    <property type="entry name" value="Glyco_hydro_3_AS"/>
</dbReference>
<dbReference type="Proteomes" id="UP000198420">
    <property type="component" value="Unassembled WGS sequence"/>
</dbReference>
<dbReference type="InterPro" id="IPR001764">
    <property type="entry name" value="Glyco_hydro_3_N"/>
</dbReference>
<dbReference type="EMBL" id="FZNP01000006">
    <property type="protein sequence ID" value="SNR73221.1"/>
    <property type="molecule type" value="Genomic_DNA"/>
</dbReference>
<dbReference type="AlphaFoldDB" id="A0A238YRA1"/>
<evidence type="ECO:0000259" key="4">
    <source>
        <dbReference type="Pfam" id="PF00933"/>
    </source>
</evidence>
<feature type="domain" description="Glycoside hydrolase family 3 N-terminal" evidence="4">
    <location>
        <begin position="40"/>
        <end position="329"/>
    </location>
</feature>
<dbReference type="InterPro" id="IPR036962">
    <property type="entry name" value="Glyco_hydro_3_N_sf"/>
</dbReference>
<organism evidence="5 6">
    <name type="scientific">Actinomadura mexicana</name>
    <dbReference type="NCBI Taxonomy" id="134959"/>
    <lineage>
        <taxon>Bacteria</taxon>
        <taxon>Bacillati</taxon>
        <taxon>Actinomycetota</taxon>
        <taxon>Actinomycetes</taxon>
        <taxon>Streptosporangiales</taxon>
        <taxon>Thermomonosporaceae</taxon>
        <taxon>Actinomadura</taxon>
    </lineage>
</organism>
<dbReference type="PROSITE" id="PS00775">
    <property type="entry name" value="GLYCOSYL_HYDROL_F3"/>
    <property type="match status" value="1"/>
</dbReference>
<proteinExistence type="inferred from homology"/>
<dbReference type="Gene3D" id="3.20.20.300">
    <property type="entry name" value="Glycoside hydrolase, family 3, N-terminal domain"/>
    <property type="match status" value="1"/>
</dbReference>
<evidence type="ECO:0000256" key="3">
    <source>
        <dbReference type="ARBA" id="ARBA00023295"/>
    </source>
</evidence>